<dbReference type="RefSeq" id="XP_028541803.1">
    <property type="nucleotide sequence ID" value="XM_028686002.1"/>
</dbReference>
<dbReference type="OMA" id="KNKFMYL"/>
<accession>A0A1Y1JGK3</accession>
<keyword evidence="3" id="KW-1185">Reference proteome</keyword>
<dbReference type="Proteomes" id="UP000195521">
    <property type="component" value="Unassembled WGS sequence"/>
</dbReference>
<sequence>MKKRKCQFQQPCDRRDIKKKLRNRNKPMHNGKRKTEQNSPSPDEIHDEERSLNRIFQKDEGNQNSHNFTCYKKKCKMCRNKRKKEKEKIIKPSRNKETYIFIHNSSSQESDSSQIGKIYESTESQIFQSTNEFEVNTTTTNSTLSDMSLNKEENHNTHDSLIQVIERIEYTGNPYTNENYHLNRNCDVLETHHIYNVLENDLSLNKRRNVVSSHSTIESNNSNRCDESTSSNAQRIVNLSTFDLTNKCRHSSNHITQDDTFIKAAMEEEKMIMQNKLFKKMQIILPFYRKRIFIESICEHTQINKIKDERDEENLISQCYNVFCKIRECAACCSDKHTDRKFPNDELLITYFFNKLNKNKYDIKLKMDYYELEFFIIFFLTYFRFSLYLNGFINSSFLYHSNEVHFIIFVLNRYHYFVDHMYINHNSLPFTSNEIQDIMLTYKKCIISILDYLDAFYPFLLLISEVIEKVHKKFKKILHKLKKLEKIFEKKYPNDTHKPEDNMNHSTMNPHTIAKFKAIKKINKIKRKFFKKNGDKFAMLITENLRRYWIFSYPYDKGITKKKATIFFESKMNQLFLENDKLDMRKVHGELEKMILNTRNNMFVKYIIFSTLVKLNQILNSLEMTTSAGEAERDTYALQTISMSELLTFKALIKMKKKDKWALLLKHNYFYIEKSYYYFKELHEKKIIYCQIQNLFRSILNFKINVIYHPFIQHLHVEDLQNKNIEMIYDYIYYIKNIHEKNFLITLFVYNGLIYKLQFDVSTFGFLYSIYNSVTFLFFQKSYIHLVKENQTMKNKFMNLFKDIINSLNFSKYKNVASPTKNIIKGAFFKSENQIINNMLYSAMRKTIRMRYTGHITTNASLFYNYERLIHNQLCKVLPNKNEQNMVEQNYLIREIDNYLGNVKNKL</sequence>
<gene>
    <name evidence="2" type="ORF">PGO_030140</name>
</gene>
<dbReference type="EMBL" id="BDQF01000003">
    <property type="protein sequence ID" value="GAW79214.1"/>
    <property type="molecule type" value="Genomic_DNA"/>
</dbReference>
<evidence type="ECO:0000313" key="3">
    <source>
        <dbReference type="Proteomes" id="UP000195521"/>
    </source>
</evidence>
<organism evidence="2 3">
    <name type="scientific">Plasmodium gonderi</name>
    <dbReference type="NCBI Taxonomy" id="77519"/>
    <lineage>
        <taxon>Eukaryota</taxon>
        <taxon>Sar</taxon>
        <taxon>Alveolata</taxon>
        <taxon>Apicomplexa</taxon>
        <taxon>Aconoidasida</taxon>
        <taxon>Haemosporida</taxon>
        <taxon>Plasmodiidae</taxon>
        <taxon>Plasmodium</taxon>
        <taxon>Plasmodium (Plasmodium)</taxon>
    </lineage>
</organism>
<evidence type="ECO:0000313" key="2">
    <source>
        <dbReference type="EMBL" id="GAW79214.1"/>
    </source>
</evidence>
<feature type="region of interest" description="Disordered" evidence="1">
    <location>
        <begin position="1"/>
        <end position="48"/>
    </location>
</feature>
<proteinExistence type="predicted"/>
<protein>
    <submittedName>
        <fullName evidence="2">Uncharacterized protein</fullName>
    </submittedName>
</protein>
<comment type="caution">
    <text evidence="2">The sequence shown here is derived from an EMBL/GenBank/DDBJ whole genome shotgun (WGS) entry which is preliminary data.</text>
</comment>
<dbReference type="AlphaFoldDB" id="A0A1Y1JGK3"/>
<evidence type="ECO:0000256" key="1">
    <source>
        <dbReference type="SAM" id="MobiDB-lite"/>
    </source>
</evidence>
<dbReference type="OrthoDB" id="382546at2759"/>
<dbReference type="GeneID" id="39745918"/>
<name>A0A1Y1JGK3_PLAGO</name>
<reference evidence="3" key="1">
    <citation type="submission" date="2017-04" db="EMBL/GenBank/DDBJ databases">
        <title>Plasmodium gonderi genome.</title>
        <authorList>
            <person name="Arisue N."/>
            <person name="Honma H."/>
            <person name="Kawai S."/>
            <person name="Tougan T."/>
            <person name="Tanabe K."/>
            <person name="Horii T."/>
        </authorList>
    </citation>
    <scope>NUCLEOTIDE SEQUENCE [LARGE SCALE GENOMIC DNA]</scope>
    <source>
        <strain evidence="3">ATCC 30045</strain>
    </source>
</reference>
<feature type="compositionally biased region" description="Basic residues" evidence="1">
    <location>
        <begin position="17"/>
        <end position="32"/>
    </location>
</feature>